<evidence type="ECO:0000256" key="1">
    <source>
        <dbReference type="SAM" id="MobiDB-lite"/>
    </source>
</evidence>
<evidence type="ECO:0000256" key="2">
    <source>
        <dbReference type="SAM" id="SignalP"/>
    </source>
</evidence>
<feature type="region of interest" description="Disordered" evidence="1">
    <location>
        <begin position="70"/>
        <end position="110"/>
    </location>
</feature>
<feature type="compositionally biased region" description="Acidic residues" evidence="1">
    <location>
        <begin position="82"/>
        <end position="95"/>
    </location>
</feature>
<dbReference type="EMBL" id="GGMR01013518">
    <property type="protein sequence ID" value="MBY26137.1"/>
    <property type="molecule type" value="Transcribed_RNA"/>
</dbReference>
<name>A0A2S2P9L4_SCHGA</name>
<evidence type="ECO:0000313" key="3">
    <source>
        <dbReference type="EMBL" id="MBY26137.1"/>
    </source>
</evidence>
<reference evidence="3" key="1">
    <citation type="submission" date="2018-04" db="EMBL/GenBank/DDBJ databases">
        <title>Transcriptome of Schizaphis graminum biotype I.</title>
        <authorList>
            <person name="Scully E.D."/>
            <person name="Geib S.M."/>
            <person name="Palmer N.A."/>
            <person name="Koch K."/>
            <person name="Bradshaw J."/>
            <person name="Heng-Moss T."/>
            <person name="Sarath G."/>
        </authorList>
    </citation>
    <scope>NUCLEOTIDE SEQUENCE</scope>
</reference>
<protein>
    <submittedName>
        <fullName evidence="3">Uncharacterized protein</fullName>
    </submittedName>
</protein>
<sequence>MAIFSKFFVGIIIVGFLLPRSMGGPGPNPNERSERIARIYNLMIEEFRRQRMQELAEAEAEAAAVAAAREFRRENSSNGGEESSDKDDSSSEGEDDRSSVLSTSDTEIDH</sequence>
<accession>A0A2S2P9L4</accession>
<feature type="compositionally biased region" description="Polar residues" evidence="1">
    <location>
        <begin position="100"/>
        <end position="110"/>
    </location>
</feature>
<keyword evidence="2" id="KW-0732">Signal</keyword>
<feature type="chain" id="PRO_5015459552" evidence="2">
    <location>
        <begin position="24"/>
        <end position="110"/>
    </location>
</feature>
<proteinExistence type="predicted"/>
<feature type="signal peptide" evidence="2">
    <location>
        <begin position="1"/>
        <end position="23"/>
    </location>
</feature>
<organism evidence="3">
    <name type="scientific">Schizaphis graminum</name>
    <name type="common">Green bug aphid</name>
    <dbReference type="NCBI Taxonomy" id="13262"/>
    <lineage>
        <taxon>Eukaryota</taxon>
        <taxon>Metazoa</taxon>
        <taxon>Ecdysozoa</taxon>
        <taxon>Arthropoda</taxon>
        <taxon>Hexapoda</taxon>
        <taxon>Insecta</taxon>
        <taxon>Pterygota</taxon>
        <taxon>Neoptera</taxon>
        <taxon>Paraneoptera</taxon>
        <taxon>Hemiptera</taxon>
        <taxon>Sternorrhyncha</taxon>
        <taxon>Aphidomorpha</taxon>
        <taxon>Aphidoidea</taxon>
        <taxon>Aphididae</taxon>
        <taxon>Aphidini</taxon>
        <taxon>Schizaphis</taxon>
    </lineage>
</organism>
<dbReference type="AlphaFoldDB" id="A0A2S2P9L4"/>
<gene>
    <name evidence="3" type="ORF">g.156254</name>
</gene>